<organism evidence="2 3">
    <name type="scientific">Pelomicrobium methylotrophicum</name>
    <dbReference type="NCBI Taxonomy" id="2602750"/>
    <lineage>
        <taxon>Bacteria</taxon>
        <taxon>Pseudomonadati</taxon>
        <taxon>Pseudomonadota</taxon>
        <taxon>Hydrogenophilia</taxon>
        <taxon>Hydrogenophilia incertae sedis</taxon>
        <taxon>Pelomicrobium</taxon>
    </lineage>
</organism>
<keyword evidence="3" id="KW-1185">Reference proteome</keyword>
<keyword evidence="1" id="KW-0472">Membrane</keyword>
<keyword evidence="1" id="KW-1133">Transmembrane helix</keyword>
<evidence type="ECO:0000313" key="2">
    <source>
        <dbReference type="EMBL" id="TXF13421.1"/>
    </source>
</evidence>
<gene>
    <name evidence="2" type="ORF">FR698_02490</name>
</gene>
<dbReference type="InterPro" id="IPR021320">
    <property type="entry name" value="DUF2905"/>
</dbReference>
<evidence type="ECO:0000313" key="3">
    <source>
        <dbReference type="Proteomes" id="UP000321201"/>
    </source>
</evidence>
<keyword evidence="1" id="KW-0812">Transmembrane</keyword>
<sequence>MLKWLITVVVALVLLGALTPLLARFGLGRLPGDVRLRREGREYYFPFSSTILLSLLLTLIVFLLT</sequence>
<dbReference type="InParanoid" id="A0A5C7ENS9"/>
<feature type="transmembrane region" description="Helical" evidence="1">
    <location>
        <begin position="43"/>
        <end position="64"/>
    </location>
</feature>
<dbReference type="RefSeq" id="WP_147798595.1">
    <property type="nucleotide sequence ID" value="NZ_VPFL01000002.1"/>
</dbReference>
<dbReference type="PANTHER" id="PTHR36443">
    <property type="entry name" value="BSR5223 PROTEIN"/>
    <property type="match status" value="1"/>
</dbReference>
<dbReference type="AlphaFoldDB" id="A0A5C7ENS9"/>
<dbReference type="Proteomes" id="UP000321201">
    <property type="component" value="Unassembled WGS sequence"/>
</dbReference>
<evidence type="ECO:0000256" key="1">
    <source>
        <dbReference type="SAM" id="Phobius"/>
    </source>
</evidence>
<reference evidence="2 3" key="1">
    <citation type="submission" date="2019-08" db="EMBL/GenBank/DDBJ databases">
        <title>Pelomicrobium methylotrophicum gen. nov., sp. nov. a moderately thermophilic, facultatively anaerobic, lithoautotrophic and methylotrophic bacterium isolated from a terrestrial mud volcano.</title>
        <authorList>
            <person name="Slobodkina G.B."/>
            <person name="Merkel A.Y."/>
            <person name="Slobodkin A.I."/>
        </authorList>
    </citation>
    <scope>NUCLEOTIDE SEQUENCE [LARGE SCALE GENOMIC DNA]</scope>
    <source>
        <strain evidence="2 3">SM250</strain>
    </source>
</reference>
<accession>A0A5C7ENS9</accession>
<dbReference type="Pfam" id="PF11146">
    <property type="entry name" value="DUF2905"/>
    <property type="match status" value="1"/>
</dbReference>
<comment type="caution">
    <text evidence="2">The sequence shown here is derived from an EMBL/GenBank/DDBJ whole genome shotgun (WGS) entry which is preliminary data.</text>
</comment>
<dbReference type="PANTHER" id="PTHR36443:SF1">
    <property type="entry name" value="BSR5223 PROTEIN"/>
    <property type="match status" value="1"/>
</dbReference>
<dbReference type="EMBL" id="VPFL01000002">
    <property type="protein sequence ID" value="TXF13421.1"/>
    <property type="molecule type" value="Genomic_DNA"/>
</dbReference>
<proteinExistence type="predicted"/>
<name>A0A5C7ENS9_9PROT</name>
<protein>
    <submittedName>
        <fullName evidence="2">DUF2905 domain-containing protein</fullName>
    </submittedName>
</protein>